<gene>
    <name evidence="10" type="ORF">KK488_03815</name>
</gene>
<evidence type="ECO:0000256" key="4">
    <source>
        <dbReference type="ARBA" id="ARBA00022643"/>
    </source>
</evidence>
<dbReference type="SUPFAM" id="SSF51395">
    <property type="entry name" value="FMN-linked oxidoreductases"/>
    <property type="match status" value="1"/>
</dbReference>
<name>A0A9X1D9Y9_9SPHN</name>
<keyword evidence="6" id="KW-0560">Oxidoreductase</keyword>
<keyword evidence="3" id="KW-0285">Flavoprotein</keyword>
<dbReference type="InterPro" id="IPR051793">
    <property type="entry name" value="NADH:flavin_oxidoreductase"/>
</dbReference>
<accession>A0A9X1D9Y9</accession>
<evidence type="ECO:0000256" key="2">
    <source>
        <dbReference type="ARBA" id="ARBA00001966"/>
    </source>
</evidence>
<dbReference type="Proteomes" id="UP001138757">
    <property type="component" value="Unassembled WGS sequence"/>
</dbReference>
<dbReference type="EMBL" id="JAHGAW010000002">
    <property type="protein sequence ID" value="MBT2186065.1"/>
    <property type="molecule type" value="Genomic_DNA"/>
</dbReference>
<dbReference type="GO" id="GO:0010181">
    <property type="term" value="F:FMN binding"/>
    <property type="evidence" value="ECO:0007669"/>
    <property type="project" value="InterPro"/>
</dbReference>
<evidence type="ECO:0000313" key="11">
    <source>
        <dbReference type="Proteomes" id="UP001138757"/>
    </source>
</evidence>
<evidence type="ECO:0000259" key="9">
    <source>
        <dbReference type="Pfam" id="PF00724"/>
    </source>
</evidence>
<dbReference type="GO" id="GO:0046872">
    <property type="term" value="F:metal ion binding"/>
    <property type="evidence" value="ECO:0007669"/>
    <property type="project" value="UniProtKB-KW"/>
</dbReference>
<dbReference type="AlphaFoldDB" id="A0A9X1D9Y9"/>
<evidence type="ECO:0000313" key="10">
    <source>
        <dbReference type="EMBL" id="MBT2186065.1"/>
    </source>
</evidence>
<dbReference type="PANTHER" id="PTHR42917">
    <property type="entry name" value="2,4-DIENOYL-COA REDUCTASE"/>
    <property type="match status" value="1"/>
</dbReference>
<comment type="cofactor">
    <cofactor evidence="2">
        <name>[4Fe-4S] cluster</name>
        <dbReference type="ChEBI" id="CHEBI:49883"/>
    </cofactor>
</comment>
<organism evidence="10 11">
    <name type="scientific">Sphingobium nicotianae</name>
    <dbReference type="NCBI Taxonomy" id="2782607"/>
    <lineage>
        <taxon>Bacteria</taxon>
        <taxon>Pseudomonadati</taxon>
        <taxon>Pseudomonadota</taxon>
        <taxon>Alphaproteobacteria</taxon>
        <taxon>Sphingomonadales</taxon>
        <taxon>Sphingomonadaceae</taxon>
        <taxon>Sphingobium</taxon>
    </lineage>
</organism>
<dbReference type="InterPro" id="IPR013785">
    <property type="entry name" value="Aldolase_TIM"/>
</dbReference>
<dbReference type="Gene3D" id="3.20.20.70">
    <property type="entry name" value="Aldolase class I"/>
    <property type="match status" value="1"/>
</dbReference>
<evidence type="ECO:0000256" key="6">
    <source>
        <dbReference type="ARBA" id="ARBA00023002"/>
    </source>
</evidence>
<feature type="domain" description="NADH:flavin oxidoreductase/NADH oxidase N-terminal" evidence="9">
    <location>
        <begin position="13"/>
        <end position="302"/>
    </location>
</feature>
<keyword evidence="4" id="KW-0288">FMN</keyword>
<reference evidence="10" key="1">
    <citation type="submission" date="2021-05" db="EMBL/GenBank/DDBJ databases">
        <title>Genome of Sphingobium sp. strain.</title>
        <authorList>
            <person name="Fan R."/>
        </authorList>
    </citation>
    <scope>NUCLEOTIDE SEQUENCE</scope>
    <source>
        <strain evidence="10">H33</strain>
    </source>
</reference>
<evidence type="ECO:0000256" key="5">
    <source>
        <dbReference type="ARBA" id="ARBA00022723"/>
    </source>
</evidence>
<comment type="caution">
    <text evidence="10">The sequence shown here is derived from an EMBL/GenBank/DDBJ whole genome shotgun (WGS) entry which is preliminary data.</text>
</comment>
<protein>
    <submittedName>
        <fullName evidence="10">12-oxophytodienoate reductase</fullName>
    </submittedName>
</protein>
<keyword evidence="8" id="KW-0411">Iron-sulfur</keyword>
<dbReference type="InterPro" id="IPR001155">
    <property type="entry name" value="OxRdtase_FMN_N"/>
</dbReference>
<dbReference type="Pfam" id="PF00724">
    <property type="entry name" value="Oxidored_FMN"/>
    <property type="match status" value="1"/>
</dbReference>
<evidence type="ECO:0000256" key="8">
    <source>
        <dbReference type="ARBA" id="ARBA00023014"/>
    </source>
</evidence>
<keyword evidence="11" id="KW-1185">Reference proteome</keyword>
<dbReference type="PANTHER" id="PTHR42917:SF2">
    <property type="entry name" value="2,4-DIENOYL-COA REDUCTASE [(2E)-ENOYL-COA-PRODUCING]"/>
    <property type="match status" value="1"/>
</dbReference>
<dbReference type="GO" id="GO:0051536">
    <property type="term" value="F:iron-sulfur cluster binding"/>
    <property type="evidence" value="ECO:0007669"/>
    <property type="project" value="UniProtKB-KW"/>
</dbReference>
<evidence type="ECO:0000256" key="1">
    <source>
        <dbReference type="ARBA" id="ARBA00001917"/>
    </source>
</evidence>
<comment type="cofactor">
    <cofactor evidence="1">
        <name>FMN</name>
        <dbReference type="ChEBI" id="CHEBI:58210"/>
    </cofactor>
</comment>
<keyword evidence="7" id="KW-0408">Iron</keyword>
<evidence type="ECO:0000256" key="7">
    <source>
        <dbReference type="ARBA" id="ARBA00023004"/>
    </source>
</evidence>
<sequence>MTTDYAVENGIGKLFEPFQIKDLVLPNRFIMPAMQRGWCADGAPLQQLTNYYRRRVEGGVSLVISESCAIAHPTATKQPLACSMTSKTASSWRACIGEIHDAGGLFFVQLWHEGAFRNDEDGQTVSASGLAYPGLESGQAATAEQLQEIIDGYAESAWLAQLAGANGVEIHCAHGYFLDQFLWAKTNLRNDDFGGNDLVARAQLHLRILKAIRLACGESFVISLRFSQWKEHDFTATIANTPEELGLFLKLMSEAGADIFHASTRRFWEPAWEGSERTLAGWTRALSGKPTVAVGSVGLDRDVMASFTDEGEAVGTVPETVRQLKDAVATDQFDLLAIGRSLIGDPDWVRKLQHGETGKIRPFQKRDIADVEWDS</sequence>
<evidence type="ECO:0000256" key="3">
    <source>
        <dbReference type="ARBA" id="ARBA00022630"/>
    </source>
</evidence>
<keyword evidence="5" id="KW-0479">Metal-binding</keyword>
<dbReference type="GO" id="GO:0016491">
    <property type="term" value="F:oxidoreductase activity"/>
    <property type="evidence" value="ECO:0007669"/>
    <property type="project" value="UniProtKB-KW"/>
</dbReference>
<proteinExistence type="predicted"/>